<dbReference type="PRINTS" id="PR00420">
    <property type="entry name" value="RNGMNOXGNASE"/>
</dbReference>
<dbReference type="PANTHER" id="PTHR42685">
    <property type="entry name" value="GERANYLGERANYL DIPHOSPHATE REDUCTASE"/>
    <property type="match status" value="1"/>
</dbReference>
<dbReference type="InterPro" id="IPR011777">
    <property type="entry name" value="Geranylgeranyl_Rdtase_fam"/>
</dbReference>
<dbReference type="Pfam" id="PF01494">
    <property type="entry name" value="FAD_binding_3"/>
    <property type="match status" value="1"/>
</dbReference>
<feature type="domain" description="FAD-binding" evidence="2">
    <location>
        <begin position="3"/>
        <end position="168"/>
    </location>
</feature>
<protein>
    <submittedName>
        <fullName evidence="3">Geranylgeranyl reductase family protein</fullName>
    </submittedName>
</protein>
<reference evidence="3 4" key="1">
    <citation type="journal article" date="2019" name="Int. J. Syst. Evol. Microbiol.">
        <title>The Global Catalogue of Microorganisms (GCM) 10K type strain sequencing project: providing services to taxonomists for standard genome sequencing and annotation.</title>
        <authorList>
            <consortium name="The Broad Institute Genomics Platform"/>
            <consortium name="The Broad Institute Genome Sequencing Center for Infectious Disease"/>
            <person name="Wu L."/>
            <person name="Ma J."/>
        </authorList>
    </citation>
    <scope>NUCLEOTIDE SEQUENCE [LARGE SCALE GENOMIC DNA]</scope>
    <source>
        <strain evidence="3 4">CGMCC 1.10594</strain>
    </source>
</reference>
<dbReference type="NCBIfam" id="TIGR02032">
    <property type="entry name" value="GG-red-SF"/>
    <property type="match status" value="1"/>
</dbReference>
<evidence type="ECO:0000256" key="1">
    <source>
        <dbReference type="SAM" id="MobiDB-lite"/>
    </source>
</evidence>
<dbReference type="SUPFAM" id="SSF51905">
    <property type="entry name" value="FAD/NAD(P)-binding domain"/>
    <property type="match status" value="1"/>
</dbReference>
<comment type="caution">
    <text evidence="3">The sequence shown here is derived from an EMBL/GenBank/DDBJ whole genome shotgun (WGS) entry which is preliminary data.</text>
</comment>
<dbReference type="PANTHER" id="PTHR42685:SF21">
    <property type="entry name" value="DEHYDROGENASE (FLAVOPROTEIN)-LIKE PROTEIN"/>
    <property type="match status" value="1"/>
</dbReference>
<sequence length="381" mass="40488">MYDFVVVGVGPAGARLARRTAEAGYDVLALEKGTVGTPLACSGHVSTDLWEYVPEGRETDLRQNRVYGANFHLGGPDSRAYPFYKSEAVSNVVDRVALDRTLADAARAAGADVREGHTVTGVDVGDDHATVTARTDGETITFETRLVAGCDGPVSRVRREAGLPDPTETLHGVLAFEDTPDHGDFVDVHLTVPRFFAWRIPRGDAGVEYGLAAPPGADVTERFERLTDAYGAETTRRCSGGIPVGPPDTVTGDRVFLVGDAAAQTKPFTGGGILYGMTAADCAAETVDPDDPATLAAYERAWRAELGREIRLGGLIRRAYSLPDPVQRLGLGALDGEIGVHMDRPTSFFSATHLRALAGGLLPWSGRGDPDPQRTDGGQSE</sequence>
<proteinExistence type="predicted"/>
<accession>A0ABD6CSF1</accession>
<dbReference type="Gene3D" id="3.50.50.60">
    <property type="entry name" value="FAD/NAD(P)-binding domain"/>
    <property type="match status" value="1"/>
</dbReference>
<gene>
    <name evidence="3" type="ORF">ACFSBJ_00290</name>
</gene>
<dbReference type="InterPro" id="IPR002938">
    <property type="entry name" value="FAD-bd"/>
</dbReference>
<feature type="region of interest" description="Disordered" evidence="1">
    <location>
        <begin position="362"/>
        <end position="381"/>
    </location>
</feature>
<dbReference type="AlphaFoldDB" id="A0ABD6CSF1"/>
<evidence type="ECO:0000313" key="4">
    <source>
        <dbReference type="Proteomes" id="UP001597075"/>
    </source>
</evidence>
<dbReference type="Proteomes" id="UP001597075">
    <property type="component" value="Unassembled WGS sequence"/>
</dbReference>
<dbReference type="RefSeq" id="WP_256406987.1">
    <property type="nucleotide sequence ID" value="NZ_CP187151.1"/>
</dbReference>
<evidence type="ECO:0000259" key="2">
    <source>
        <dbReference type="Pfam" id="PF01494"/>
    </source>
</evidence>
<dbReference type="InterPro" id="IPR050407">
    <property type="entry name" value="Geranylgeranyl_reductase"/>
</dbReference>
<keyword evidence="4" id="KW-1185">Reference proteome</keyword>
<organism evidence="3 4">
    <name type="scientific">Haloplanus ruber</name>
    <dbReference type="NCBI Taxonomy" id="869892"/>
    <lineage>
        <taxon>Archaea</taxon>
        <taxon>Methanobacteriati</taxon>
        <taxon>Methanobacteriota</taxon>
        <taxon>Stenosarchaea group</taxon>
        <taxon>Halobacteria</taxon>
        <taxon>Halobacteriales</taxon>
        <taxon>Haloferacaceae</taxon>
        <taxon>Haloplanus</taxon>
    </lineage>
</organism>
<name>A0ABD6CSF1_9EURY</name>
<evidence type="ECO:0000313" key="3">
    <source>
        <dbReference type="EMBL" id="MFD1632188.1"/>
    </source>
</evidence>
<dbReference type="EMBL" id="JBHUDL010000003">
    <property type="protein sequence ID" value="MFD1632188.1"/>
    <property type="molecule type" value="Genomic_DNA"/>
</dbReference>
<dbReference type="InterPro" id="IPR036188">
    <property type="entry name" value="FAD/NAD-bd_sf"/>
</dbReference>